<gene>
    <name evidence="3" type="ORF">H9981_06695</name>
</gene>
<feature type="compositionally biased region" description="Basic and acidic residues" evidence="1">
    <location>
        <begin position="50"/>
        <end position="75"/>
    </location>
</feature>
<protein>
    <submittedName>
        <fullName evidence="3">Uncharacterized protein</fullName>
    </submittedName>
</protein>
<feature type="compositionally biased region" description="Low complexity" evidence="1">
    <location>
        <begin position="28"/>
        <end position="39"/>
    </location>
</feature>
<name>A0A9D2ATM0_9FIRM</name>
<proteinExistence type="predicted"/>
<feature type="compositionally biased region" description="Acidic residues" evidence="1">
    <location>
        <begin position="76"/>
        <end position="90"/>
    </location>
</feature>
<accession>A0A9D2ATM0</accession>
<reference evidence="3" key="1">
    <citation type="journal article" date="2021" name="PeerJ">
        <title>Extensive microbial diversity within the chicken gut microbiome revealed by metagenomics and culture.</title>
        <authorList>
            <person name="Gilroy R."/>
            <person name="Ravi A."/>
            <person name="Getino M."/>
            <person name="Pursley I."/>
            <person name="Horton D.L."/>
            <person name="Alikhan N.F."/>
            <person name="Baker D."/>
            <person name="Gharbi K."/>
            <person name="Hall N."/>
            <person name="Watson M."/>
            <person name="Adriaenssens E.M."/>
            <person name="Foster-Nyarko E."/>
            <person name="Jarju S."/>
            <person name="Secka A."/>
            <person name="Antonio M."/>
            <person name="Oren A."/>
            <person name="Chaudhuri R.R."/>
            <person name="La Ragione R."/>
            <person name="Hildebrand F."/>
            <person name="Pallen M.J."/>
        </authorList>
    </citation>
    <scope>NUCLEOTIDE SEQUENCE</scope>
    <source>
        <strain evidence="3">ChiSjej5B23-15282</strain>
    </source>
</reference>
<keyword evidence="2" id="KW-0812">Transmembrane</keyword>
<dbReference type="Proteomes" id="UP000824243">
    <property type="component" value="Unassembled WGS sequence"/>
</dbReference>
<evidence type="ECO:0000313" key="3">
    <source>
        <dbReference type="EMBL" id="HIX48684.1"/>
    </source>
</evidence>
<dbReference type="AlphaFoldDB" id="A0A9D2ATM0"/>
<evidence type="ECO:0000313" key="4">
    <source>
        <dbReference type="Proteomes" id="UP000824243"/>
    </source>
</evidence>
<feature type="transmembrane region" description="Helical" evidence="2">
    <location>
        <begin position="7"/>
        <end position="25"/>
    </location>
</feature>
<sequence>MKKVIKWFSIFAVIGTAIGLVIAYFCKNNSENSGENGSGHTEEEDFDLDADLKPASEREYVSLSKDPESTDKQDASEEDAGKEEAESSEEETPHKPEETTSEEPKEK</sequence>
<keyword evidence="2" id="KW-1133">Transmembrane helix</keyword>
<feature type="region of interest" description="Disordered" evidence="1">
    <location>
        <begin position="28"/>
        <end position="107"/>
    </location>
</feature>
<feature type="compositionally biased region" description="Basic and acidic residues" evidence="1">
    <location>
        <begin position="91"/>
        <end position="107"/>
    </location>
</feature>
<reference evidence="3" key="2">
    <citation type="submission" date="2021-04" db="EMBL/GenBank/DDBJ databases">
        <authorList>
            <person name="Gilroy R."/>
        </authorList>
    </citation>
    <scope>NUCLEOTIDE SEQUENCE</scope>
    <source>
        <strain evidence="3">ChiSjej5B23-15282</strain>
    </source>
</reference>
<organism evidence="3 4">
    <name type="scientific">Candidatus Mediterraneibacter caccavium</name>
    <dbReference type="NCBI Taxonomy" id="2838661"/>
    <lineage>
        <taxon>Bacteria</taxon>
        <taxon>Bacillati</taxon>
        <taxon>Bacillota</taxon>
        <taxon>Clostridia</taxon>
        <taxon>Lachnospirales</taxon>
        <taxon>Lachnospiraceae</taxon>
        <taxon>Mediterraneibacter</taxon>
    </lineage>
</organism>
<comment type="caution">
    <text evidence="3">The sequence shown here is derived from an EMBL/GenBank/DDBJ whole genome shotgun (WGS) entry which is preliminary data.</text>
</comment>
<dbReference type="EMBL" id="DXFA01000117">
    <property type="protein sequence ID" value="HIX48684.1"/>
    <property type="molecule type" value="Genomic_DNA"/>
</dbReference>
<evidence type="ECO:0000256" key="1">
    <source>
        <dbReference type="SAM" id="MobiDB-lite"/>
    </source>
</evidence>
<keyword evidence="2" id="KW-0472">Membrane</keyword>
<evidence type="ECO:0000256" key="2">
    <source>
        <dbReference type="SAM" id="Phobius"/>
    </source>
</evidence>